<keyword evidence="4 5" id="KW-0238">DNA-binding</keyword>
<proteinExistence type="predicted"/>
<dbReference type="InterPro" id="IPR038441">
    <property type="entry name" value="THAP_Znf_sf"/>
</dbReference>
<keyword evidence="2 5" id="KW-0863">Zinc-finger</keyword>
<evidence type="ECO:0000256" key="6">
    <source>
        <dbReference type="SAM" id="MobiDB-lite"/>
    </source>
</evidence>
<evidence type="ECO:0000259" key="7">
    <source>
        <dbReference type="PROSITE" id="PS50950"/>
    </source>
</evidence>
<keyword evidence="3" id="KW-0862">Zinc</keyword>
<dbReference type="EMBL" id="JBHFQA010000004">
    <property type="protein sequence ID" value="KAL2099602.1"/>
    <property type="molecule type" value="Genomic_DNA"/>
</dbReference>
<dbReference type="SMART" id="SM00980">
    <property type="entry name" value="THAP"/>
    <property type="match status" value="1"/>
</dbReference>
<dbReference type="PANTHER" id="PTHR46927:SF3">
    <property type="entry name" value="THAP-TYPE DOMAIN-CONTAINING PROTEIN"/>
    <property type="match status" value="1"/>
</dbReference>
<keyword evidence="1" id="KW-0479">Metal-binding</keyword>
<dbReference type="InterPro" id="IPR052224">
    <property type="entry name" value="THAP_domain_protein"/>
</dbReference>
<feature type="domain" description="THAP-type" evidence="7">
    <location>
        <begin position="1"/>
        <end position="94"/>
    </location>
</feature>
<evidence type="ECO:0000313" key="8">
    <source>
        <dbReference type="EMBL" id="KAL2099602.1"/>
    </source>
</evidence>
<feature type="region of interest" description="Disordered" evidence="6">
    <location>
        <begin position="157"/>
        <end position="189"/>
    </location>
</feature>
<evidence type="ECO:0000256" key="2">
    <source>
        <dbReference type="ARBA" id="ARBA00022771"/>
    </source>
</evidence>
<dbReference type="SMART" id="SM00692">
    <property type="entry name" value="DM3"/>
    <property type="match status" value="1"/>
</dbReference>
<dbReference type="GO" id="GO:0008270">
    <property type="term" value="F:zinc ion binding"/>
    <property type="evidence" value="ECO:0007669"/>
    <property type="project" value="UniProtKB-KW"/>
</dbReference>
<dbReference type="Pfam" id="PF05485">
    <property type="entry name" value="THAP"/>
    <property type="match status" value="1"/>
</dbReference>
<evidence type="ECO:0000313" key="9">
    <source>
        <dbReference type="Proteomes" id="UP001591681"/>
    </source>
</evidence>
<evidence type="ECO:0000256" key="4">
    <source>
        <dbReference type="ARBA" id="ARBA00023125"/>
    </source>
</evidence>
<dbReference type="AlphaFoldDB" id="A0ABD1KKH1"/>
<evidence type="ECO:0000256" key="1">
    <source>
        <dbReference type="ARBA" id="ARBA00022723"/>
    </source>
</evidence>
<keyword evidence="9" id="KW-1185">Reference proteome</keyword>
<evidence type="ECO:0000256" key="3">
    <source>
        <dbReference type="ARBA" id="ARBA00022833"/>
    </source>
</evidence>
<sequence length="219" mass="24862">MVNYCVCAGCNNTNRTGYRVHDFPKDKAILKRWVQFVKFRRADFSMTSVTRNAKICSAHFREEDYDPGDIRMASLGLKRPKQVRLIPTAVPSVHTHLSACPAPRPRSTKVRAARRKRELATTWADASLQETAVQVNLKPMMVSVGTQTTFGMQTSTPLASPELTDDEKDPCVISDSSWVPGDQMPEEEELCEVEPSQTYDLNQCRHIEPKHRKNQPFVR</sequence>
<organism evidence="8 9">
    <name type="scientific">Coilia grayii</name>
    <name type="common">Gray's grenadier anchovy</name>
    <dbReference type="NCBI Taxonomy" id="363190"/>
    <lineage>
        <taxon>Eukaryota</taxon>
        <taxon>Metazoa</taxon>
        <taxon>Chordata</taxon>
        <taxon>Craniata</taxon>
        <taxon>Vertebrata</taxon>
        <taxon>Euteleostomi</taxon>
        <taxon>Actinopterygii</taxon>
        <taxon>Neopterygii</taxon>
        <taxon>Teleostei</taxon>
        <taxon>Clupei</taxon>
        <taxon>Clupeiformes</taxon>
        <taxon>Clupeoidei</taxon>
        <taxon>Engraulidae</taxon>
        <taxon>Coilinae</taxon>
        <taxon>Coilia</taxon>
    </lineage>
</organism>
<dbReference type="Proteomes" id="UP001591681">
    <property type="component" value="Unassembled WGS sequence"/>
</dbReference>
<dbReference type="Gene3D" id="6.20.210.20">
    <property type="entry name" value="THAP domain"/>
    <property type="match status" value="1"/>
</dbReference>
<dbReference type="InterPro" id="IPR006612">
    <property type="entry name" value="THAP_Znf"/>
</dbReference>
<name>A0ABD1KKH1_9TELE</name>
<dbReference type="GO" id="GO:0003677">
    <property type="term" value="F:DNA binding"/>
    <property type="evidence" value="ECO:0007669"/>
    <property type="project" value="UniProtKB-UniRule"/>
</dbReference>
<evidence type="ECO:0000256" key="5">
    <source>
        <dbReference type="PROSITE-ProRule" id="PRU00309"/>
    </source>
</evidence>
<dbReference type="PANTHER" id="PTHR46927">
    <property type="entry name" value="AGAP005574-PA"/>
    <property type="match status" value="1"/>
</dbReference>
<comment type="caution">
    <text evidence="8">The sequence shown here is derived from an EMBL/GenBank/DDBJ whole genome shotgun (WGS) entry which is preliminary data.</text>
</comment>
<gene>
    <name evidence="8" type="ORF">ACEWY4_003996</name>
</gene>
<dbReference type="PROSITE" id="PS50950">
    <property type="entry name" value="ZF_THAP"/>
    <property type="match status" value="1"/>
</dbReference>
<reference evidence="8 9" key="1">
    <citation type="submission" date="2024-09" db="EMBL/GenBank/DDBJ databases">
        <title>A chromosome-level genome assembly of Gray's grenadier anchovy, Coilia grayii.</title>
        <authorList>
            <person name="Fu Z."/>
        </authorList>
    </citation>
    <scope>NUCLEOTIDE SEQUENCE [LARGE SCALE GENOMIC DNA]</scope>
    <source>
        <strain evidence="8">G4</strain>
        <tissue evidence="8">Muscle</tissue>
    </source>
</reference>
<protein>
    <recommendedName>
        <fullName evidence="7">THAP-type domain-containing protein</fullName>
    </recommendedName>
</protein>
<dbReference type="SUPFAM" id="SSF57716">
    <property type="entry name" value="Glucocorticoid receptor-like (DNA-binding domain)"/>
    <property type="match status" value="1"/>
</dbReference>
<accession>A0ABD1KKH1</accession>